<reference evidence="1 2" key="1">
    <citation type="submission" date="2019-07" db="EMBL/GenBank/DDBJ databases">
        <title>New species of Amycolatopsis and Streptomyces.</title>
        <authorList>
            <person name="Duangmal K."/>
            <person name="Teo W.F.A."/>
            <person name="Lipun K."/>
        </authorList>
    </citation>
    <scope>NUCLEOTIDE SEQUENCE [LARGE SCALE GENOMIC DNA]</scope>
    <source>
        <strain evidence="1 2">JCM 30562</strain>
    </source>
</reference>
<dbReference type="Proteomes" id="UP000318578">
    <property type="component" value="Unassembled WGS sequence"/>
</dbReference>
<name>A0A558A7R6_9PSEU</name>
<comment type="caution">
    <text evidence="1">The sequence shown here is derived from an EMBL/GenBank/DDBJ whole genome shotgun (WGS) entry which is preliminary data.</text>
</comment>
<dbReference type="OrthoDB" id="9841396at2"/>
<gene>
    <name evidence="1" type="ORF">FNH06_21000</name>
</gene>
<evidence type="ECO:0000313" key="1">
    <source>
        <dbReference type="EMBL" id="TVT20286.1"/>
    </source>
</evidence>
<evidence type="ECO:0000313" key="2">
    <source>
        <dbReference type="Proteomes" id="UP000318578"/>
    </source>
</evidence>
<organism evidence="1 2">
    <name type="scientific">Amycolatopsis acidiphila</name>
    <dbReference type="NCBI Taxonomy" id="715473"/>
    <lineage>
        <taxon>Bacteria</taxon>
        <taxon>Bacillati</taxon>
        <taxon>Actinomycetota</taxon>
        <taxon>Actinomycetes</taxon>
        <taxon>Pseudonocardiales</taxon>
        <taxon>Pseudonocardiaceae</taxon>
        <taxon>Amycolatopsis</taxon>
    </lineage>
</organism>
<sequence>MAAAEAFAHLEISTGLHALPSNFRRSRAPPGIDMEQRGTVVIVPTRRGCCPYIFTVRRQQGPSVKPRPVRQHSAQRVV</sequence>
<accession>A0A558A7R6</accession>
<dbReference type="AlphaFoldDB" id="A0A558A7R6"/>
<protein>
    <submittedName>
        <fullName evidence="1">Uncharacterized protein</fullName>
    </submittedName>
</protein>
<dbReference type="RefSeq" id="WP_143271393.1">
    <property type="nucleotide sequence ID" value="NZ_BNAX01000012.1"/>
</dbReference>
<dbReference type="EMBL" id="VJZA01000037">
    <property type="protein sequence ID" value="TVT20286.1"/>
    <property type="molecule type" value="Genomic_DNA"/>
</dbReference>
<proteinExistence type="predicted"/>
<keyword evidence="2" id="KW-1185">Reference proteome</keyword>